<dbReference type="AlphaFoldDB" id="A0A4S8IGQ3"/>
<protein>
    <submittedName>
        <fullName evidence="2">Uncharacterized protein</fullName>
    </submittedName>
</protein>
<feature type="compositionally biased region" description="Basic residues" evidence="1">
    <location>
        <begin position="82"/>
        <end position="91"/>
    </location>
</feature>
<evidence type="ECO:0000313" key="3">
    <source>
        <dbReference type="Proteomes" id="UP000317650"/>
    </source>
</evidence>
<feature type="region of interest" description="Disordered" evidence="1">
    <location>
        <begin position="77"/>
        <end position="97"/>
    </location>
</feature>
<organism evidence="2 3">
    <name type="scientific">Musa balbisiana</name>
    <name type="common">Banana</name>
    <dbReference type="NCBI Taxonomy" id="52838"/>
    <lineage>
        <taxon>Eukaryota</taxon>
        <taxon>Viridiplantae</taxon>
        <taxon>Streptophyta</taxon>
        <taxon>Embryophyta</taxon>
        <taxon>Tracheophyta</taxon>
        <taxon>Spermatophyta</taxon>
        <taxon>Magnoliopsida</taxon>
        <taxon>Liliopsida</taxon>
        <taxon>Zingiberales</taxon>
        <taxon>Musaceae</taxon>
        <taxon>Musa</taxon>
    </lineage>
</organism>
<accession>A0A4S8IGQ3</accession>
<sequence length="97" mass="10688">MANEHEHGGGLPHLVCAHKGKVVMGTNHYRYQHLLESDASFPAHRGTSKSGMGGRSIRLAHTVNGSDCMRRHVAHAASVPAYKRKRPRRVGRRTDAV</sequence>
<dbReference type="EMBL" id="PYDT01000010">
    <property type="protein sequence ID" value="THU47169.1"/>
    <property type="molecule type" value="Genomic_DNA"/>
</dbReference>
<name>A0A4S8IGQ3_MUSBA</name>
<dbReference type="Proteomes" id="UP000317650">
    <property type="component" value="Chromosome 9"/>
</dbReference>
<keyword evidence="3" id="KW-1185">Reference proteome</keyword>
<evidence type="ECO:0000256" key="1">
    <source>
        <dbReference type="SAM" id="MobiDB-lite"/>
    </source>
</evidence>
<proteinExistence type="predicted"/>
<reference evidence="2 3" key="1">
    <citation type="journal article" date="2019" name="Nat. Plants">
        <title>Genome sequencing of Musa balbisiana reveals subgenome evolution and function divergence in polyploid bananas.</title>
        <authorList>
            <person name="Yao X."/>
        </authorList>
    </citation>
    <scope>NUCLEOTIDE SEQUENCE [LARGE SCALE GENOMIC DNA]</scope>
    <source>
        <strain evidence="3">cv. DH-PKW</strain>
        <tissue evidence="2">Leaves</tissue>
    </source>
</reference>
<gene>
    <name evidence="2" type="ORF">C4D60_Mb09t12700</name>
</gene>
<evidence type="ECO:0000313" key="2">
    <source>
        <dbReference type="EMBL" id="THU47169.1"/>
    </source>
</evidence>
<comment type="caution">
    <text evidence="2">The sequence shown here is derived from an EMBL/GenBank/DDBJ whole genome shotgun (WGS) entry which is preliminary data.</text>
</comment>